<dbReference type="InterPro" id="IPR036513">
    <property type="entry name" value="STAS_dom_sf"/>
</dbReference>
<dbReference type="PROSITE" id="PS50801">
    <property type="entry name" value="STAS"/>
    <property type="match status" value="1"/>
</dbReference>
<name>A0ABR6ELD9_9ACTN</name>
<dbReference type="SUPFAM" id="SSF52091">
    <property type="entry name" value="SpoIIaa-like"/>
    <property type="match status" value="1"/>
</dbReference>
<evidence type="ECO:0000313" key="2">
    <source>
        <dbReference type="EMBL" id="MBB1246144.1"/>
    </source>
</evidence>
<proteinExistence type="predicted"/>
<sequence>MTQGTPFTVDVHDEPPGTRLLRVRGDVDMESAPELRGVVGHEMAHLSPGDTLVIDLGGVETLDSSGLSVLIMAKRHSDTAGVTLALRNVTPHQESVLRRTGLAAFLLDAGHLADRARGPLEDSVGG</sequence>
<dbReference type="EMBL" id="WMLF01000417">
    <property type="protein sequence ID" value="MBB1246144.1"/>
    <property type="molecule type" value="Genomic_DNA"/>
</dbReference>
<organism evidence="2 3">
    <name type="scientific">Streptomyces durbertensis</name>
    <dbReference type="NCBI Taxonomy" id="2448886"/>
    <lineage>
        <taxon>Bacteria</taxon>
        <taxon>Bacillati</taxon>
        <taxon>Actinomycetota</taxon>
        <taxon>Actinomycetes</taxon>
        <taxon>Kitasatosporales</taxon>
        <taxon>Streptomycetaceae</taxon>
        <taxon>Streptomyces</taxon>
    </lineage>
</organism>
<keyword evidence="3" id="KW-1185">Reference proteome</keyword>
<dbReference type="Pfam" id="PF13466">
    <property type="entry name" value="STAS_2"/>
    <property type="match status" value="1"/>
</dbReference>
<dbReference type="Gene3D" id="3.30.750.24">
    <property type="entry name" value="STAS domain"/>
    <property type="match status" value="1"/>
</dbReference>
<feature type="domain" description="STAS" evidence="1">
    <location>
        <begin position="16"/>
        <end position="123"/>
    </location>
</feature>
<protein>
    <submittedName>
        <fullName evidence="2">STAS domain-containing protein</fullName>
    </submittedName>
</protein>
<gene>
    <name evidence="2" type="ORF">GL263_21690</name>
</gene>
<evidence type="ECO:0000313" key="3">
    <source>
        <dbReference type="Proteomes" id="UP000766698"/>
    </source>
</evidence>
<dbReference type="CDD" id="cd07043">
    <property type="entry name" value="STAS_anti-anti-sigma_factors"/>
    <property type="match status" value="1"/>
</dbReference>
<dbReference type="InterPro" id="IPR058548">
    <property type="entry name" value="MlaB-like_STAS"/>
</dbReference>
<dbReference type="PANTHER" id="PTHR33495">
    <property type="entry name" value="ANTI-SIGMA FACTOR ANTAGONIST TM_1081-RELATED-RELATED"/>
    <property type="match status" value="1"/>
</dbReference>
<comment type="caution">
    <text evidence="2">The sequence shown here is derived from an EMBL/GenBank/DDBJ whole genome shotgun (WGS) entry which is preliminary data.</text>
</comment>
<evidence type="ECO:0000259" key="1">
    <source>
        <dbReference type="PROSITE" id="PS50801"/>
    </source>
</evidence>
<dbReference type="RefSeq" id="WP_182857420.1">
    <property type="nucleotide sequence ID" value="NZ_WMLF01000417.1"/>
</dbReference>
<dbReference type="PANTHER" id="PTHR33495:SF2">
    <property type="entry name" value="ANTI-SIGMA FACTOR ANTAGONIST TM_1081-RELATED"/>
    <property type="match status" value="1"/>
</dbReference>
<reference evidence="3" key="1">
    <citation type="journal article" date="2020" name="Syst. Appl. Microbiol.">
        <title>Streptomyces alkaliterrae sp. nov., isolated from an alkaline soil, and emended descriptions of Streptomyces alkaliphilus, Streptomyces calidiresistens and Streptomyces durbertensis.</title>
        <authorList>
            <person name="Swiecimska M."/>
            <person name="Golinska P."/>
            <person name="Nouioui I."/>
            <person name="Wypij M."/>
            <person name="Rai M."/>
            <person name="Sangal V."/>
            <person name="Goodfellow M."/>
        </authorList>
    </citation>
    <scope>NUCLEOTIDE SEQUENCE [LARGE SCALE GENOMIC DNA]</scope>
    <source>
        <strain evidence="3">DSM 104538</strain>
    </source>
</reference>
<dbReference type="Proteomes" id="UP000766698">
    <property type="component" value="Unassembled WGS sequence"/>
</dbReference>
<dbReference type="InterPro" id="IPR002645">
    <property type="entry name" value="STAS_dom"/>
</dbReference>
<accession>A0ABR6ELD9</accession>